<dbReference type="OrthoDB" id="384253at2"/>
<dbReference type="PRINTS" id="PR00114">
    <property type="entry name" value="STPHPHTASE"/>
</dbReference>
<dbReference type="InterPro" id="IPR029052">
    <property type="entry name" value="Metallo-depent_PP-like"/>
</dbReference>
<organism evidence="2 3">
    <name type="scientific">Caryophanon tenue</name>
    <dbReference type="NCBI Taxonomy" id="33978"/>
    <lineage>
        <taxon>Bacteria</taxon>
        <taxon>Bacillati</taxon>
        <taxon>Bacillota</taxon>
        <taxon>Bacilli</taxon>
        <taxon>Bacillales</taxon>
        <taxon>Caryophanaceae</taxon>
        <taxon>Caryophanon</taxon>
    </lineage>
</organism>
<dbReference type="PANTHER" id="PTHR42850">
    <property type="entry name" value="METALLOPHOSPHOESTERASE"/>
    <property type="match status" value="1"/>
</dbReference>
<comment type="caution">
    <text evidence="2">The sequence shown here is derived from an EMBL/GenBank/DDBJ whole genome shotgun (WGS) entry which is preliminary data.</text>
</comment>
<dbReference type="CDD" id="cd00144">
    <property type="entry name" value="MPP_PPP_family"/>
    <property type="match status" value="1"/>
</dbReference>
<dbReference type="InterPro" id="IPR006186">
    <property type="entry name" value="Ser/Thr-sp_prot-phosphatase"/>
</dbReference>
<sequence length="253" mass="29339">MQQAFCISDIHGCDKELELLLQFWQLETQKLIFVGDYIDRGEASVQVIERLMLLVAKYSEQVCVLKGNHEAMLLEFVEAPLSNLGDRYLRNGGIDTLMSFMDRAQIRIDSYYDEAAWVAKYMKTYFNEELTFIRNMPHVTVYGRALFTHAGFNTKATHWQQTSNDQFLWMRKHYEYPNTTGLRNFFGHTPTNVIRGNEDYHVWQHDSGEYVGIDGGCVYGGHLHAVVIDEHANIQNIFSIKKGMVLDESTRTY</sequence>
<evidence type="ECO:0000313" key="3">
    <source>
        <dbReference type="Proteomes" id="UP000093199"/>
    </source>
</evidence>
<dbReference type="InterPro" id="IPR004843">
    <property type="entry name" value="Calcineurin-like_PHP"/>
</dbReference>
<evidence type="ECO:0000259" key="1">
    <source>
        <dbReference type="PROSITE" id="PS00125"/>
    </source>
</evidence>
<dbReference type="PANTHER" id="PTHR42850:SF4">
    <property type="entry name" value="ZINC-DEPENDENT ENDOPOLYPHOSPHATASE"/>
    <property type="match status" value="1"/>
</dbReference>
<dbReference type="GO" id="GO:0005737">
    <property type="term" value="C:cytoplasm"/>
    <property type="evidence" value="ECO:0007669"/>
    <property type="project" value="TreeGrafter"/>
</dbReference>
<dbReference type="RefSeq" id="WP_066547517.1">
    <property type="nucleotide sequence ID" value="NZ_MASJ01000039.1"/>
</dbReference>
<keyword evidence="3" id="KW-1185">Reference proteome</keyword>
<dbReference type="GO" id="GO:0110154">
    <property type="term" value="P:RNA decapping"/>
    <property type="evidence" value="ECO:0007669"/>
    <property type="project" value="TreeGrafter"/>
</dbReference>
<dbReference type="Pfam" id="PF00149">
    <property type="entry name" value="Metallophos"/>
    <property type="match status" value="1"/>
</dbReference>
<dbReference type="EMBL" id="MASJ01000039">
    <property type="protein sequence ID" value="OCS82881.1"/>
    <property type="molecule type" value="Genomic_DNA"/>
</dbReference>
<protein>
    <recommendedName>
        <fullName evidence="1">Serine/threonine specific protein phosphatases domain-containing protein</fullName>
    </recommendedName>
</protein>
<name>A0A1C0Y6V3_9BACL</name>
<dbReference type="AlphaFoldDB" id="A0A1C0Y6V3"/>
<dbReference type="Gene3D" id="3.60.21.10">
    <property type="match status" value="1"/>
</dbReference>
<reference evidence="2 3" key="1">
    <citation type="submission" date="2016-07" db="EMBL/GenBank/DDBJ databases">
        <title>Caryophanon tenue genome sequencing.</title>
        <authorList>
            <person name="Verma A."/>
            <person name="Pal Y."/>
            <person name="Krishnamurthi S."/>
        </authorList>
    </citation>
    <scope>NUCLEOTIDE SEQUENCE [LARGE SCALE GENOMIC DNA]</scope>
    <source>
        <strain evidence="2 3">DSM 14152</strain>
    </source>
</reference>
<dbReference type="Proteomes" id="UP000093199">
    <property type="component" value="Unassembled WGS sequence"/>
</dbReference>
<gene>
    <name evidence="2" type="ORF">A6M13_05635</name>
</gene>
<proteinExistence type="predicted"/>
<evidence type="ECO:0000313" key="2">
    <source>
        <dbReference type="EMBL" id="OCS82881.1"/>
    </source>
</evidence>
<dbReference type="GO" id="GO:0016791">
    <property type="term" value="F:phosphatase activity"/>
    <property type="evidence" value="ECO:0007669"/>
    <property type="project" value="TreeGrafter"/>
</dbReference>
<dbReference type="SUPFAM" id="SSF56300">
    <property type="entry name" value="Metallo-dependent phosphatases"/>
    <property type="match status" value="1"/>
</dbReference>
<dbReference type="PROSITE" id="PS00125">
    <property type="entry name" value="SER_THR_PHOSPHATASE"/>
    <property type="match status" value="1"/>
</dbReference>
<dbReference type="InterPro" id="IPR050126">
    <property type="entry name" value="Ap4A_hydrolase"/>
</dbReference>
<accession>A0A1C0Y6V3</accession>
<feature type="domain" description="Serine/threonine specific protein phosphatases" evidence="1">
    <location>
        <begin position="65"/>
        <end position="70"/>
    </location>
</feature>
<dbReference type="STRING" id="33978.A6M13_05635"/>
<dbReference type="GO" id="GO:0008803">
    <property type="term" value="F:bis(5'-nucleosyl)-tetraphosphatase (symmetrical) activity"/>
    <property type="evidence" value="ECO:0007669"/>
    <property type="project" value="TreeGrafter"/>
</dbReference>